<dbReference type="EMBL" id="MN740625">
    <property type="protein sequence ID" value="QHS78887.1"/>
    <property type="molecule type" value="Genomic_DNA"/>
</dbReference>
<dbReference type="SUPFAM" id="SSF55257">
    <property type="entry name" value="RBP11-like subunits of RNA polymerase"/>
    <property type="match status" value="1"/>
</dbReference>
<dbReference type="InterPro" id="IPR011263">
    <property type="entry name" value="DNA-dir_RNA_pol_RpoA/D/Rpb3"/>
</dbReference>
<name>A0A6C0AGF5_9ZZZZ</name>
<protein>
    <recommendedName>
        <fullName evidence="3">DNA-directed RNA polymerase RpoA/D/Rpb3-type domain-containing protein</fullName>
    </recommendedName>
</protein>
<dbReference type="GO" id="GO:0046983">
    <property type="term" value="F:protein dimerization activity"/>
    <property type="evidence" value="ECO:0007669"/>
    <property type="project" value="InterPro"/>
</dbReference>
<organism evidence="4">
    <name type="scientific">viral metagenome</name>
    <dbReference type="NCBI Taxonomy" id="1070528"/>
    <lineage>
        <taxon>unclassified sequences</taxon>
        <taxon>metagenomes</taxon>
        <taxon>organismal metagenomes</taxon>
    </lineage>
</organism>
<evidence type="ECO:0000259" key="3">
    <source>
        <dbReference type="Pfam" id="PF01193"/>
    </source>
</evidence>
<dbReference type="InterPro" id="IPR050518">
    <property type="entry name" value="Rpo3/RPB3_RNA_Pol_subunit"/>
</dbReference>
<dbReference type="PANTHER" id="PTHR11800:SF2">
    <property type="entry name" value="DNA-DIRECTED RNA POLYMERASE II SUBUNIT RPB3"/>
    <property type="match status" value="1"/>
</dbReference>
<evidence type="ECO:0000256" key="2">
    <source>
        <dbReference type="ARBA" id="ARBA00023163"/>
    </source>
</evidence>
<accession>A0A6C0AGF5</accession>
<dbReference type="GO" id="GO:0006351">
    <property type="term" value="P:DNA-templated transcription"/>
    <property type="evidence" value="ECO:0007669"/>
    <property type="project" value="InterPro"/>
</dbReference>
<dbReference type="InterPro" id="IPR036643">
    <property type="entry name" value="RNApol_insert_sf"/>
</dbReference>
<dbReference type="AlphaFoldDB" id="A0A6C0AGF5"/>
<reference evidence="4" key="1">
    <citation type="journal article" date="2020" name="Nature">
        <title>Giant virus diversity and host interactions through global metagenomics.</title>
        <authorList>
            <person name="Schulz F."/>
            <person name="Roux S."/>
            <person name="Paez-Espino D."/>
            <person name="Jungbluth S."/>
            <person name="Walsh D.A."/>
            <person name="Denef V.J."/>
            <person name="McMahon K.D."/>
            <person name="Konstantinidis K.T."/>
            <person name="Eloe-Fadrosh E.A."/>
            <person name="Kyrpides N.C."/>
            <person name="Woyke T."/>
        </authorList>
    </citation>
    <scope>NUCLEOTIDE SEQUENCE</scope>
    <source>
        <strain evidence="4">GVMAG-S-1035118-87</strain>
    </source>
</reference>
<dbReference type="GO" id="GO:0000428">
    <property type="term" value="C:DNA-directed RNA polymerase complex"/>
    <property type="evidence" value="ECO:0007669"/>
    <property type="project" value="UniProtKB-KW"/>
</dbReference>
<dbReference type="Gene3D" id="3.30.1360.10">
    <property type="entry name" value="RNA polymerase, RBP11-like subunit"/>
    <property type="match status" value="1"/>
</dbReference>
<keyword evidence="2" id="KW-0804">Transcription</keyword>
<feature type="domain" description="DNA-directed RNA polymerase RpoA/D/Rpb3-type" evidence="3">
    <location>
        <begin position="8"/>
        <end position="222"/>
    </location>
</feature>
<evidence type="ECO:0000313" key="4">
    <source>
        <dbReference type="EMBL" id="QHS78887.1"/>
    </source>
</evidence>
<dbReference type="Pfam" id="PF01193">
    <property type="entry name" value="RNA_pol_L"/>
    <property type="match status" value="1"/>
</dbReference>
<dbReference type="InterPro" id="IPR036603">
    <property type="entry name" value="RBP11-like"/>
</dbReference>
<dbReference type="GO" id="GO:0003899">
    <property type="term" value="F:DNA-directed RNA polymerase activity"/>
    <property type="evidence" value="ECO:0007669"/>
    <property type="project" value="InterPro"/>
</dbReference>
<sequence length="335" mass="37998">MDSKTVKRFRIAGVDKSVVNALRRTLVGNIPILVMKPQDCVITENTTRFTNEIIKGRLASIPIHHSEFEKFTISVDHTNQTQQTMYLTTEMFTVEKAGKKHETLFPPYVNKGLDGKKHFCYIDFIRLRPGEKLTLKCETSIGTVNESGMYNSVGTCAYGCTQDIDASNKAYKESGGSKEDWDLLNAKRYVVPDSFDFILESLGVYTNEELLKYALVVLNAQFEHCKTLTTESVEESLTTIQHCFDVKLTGDYHLKELFVHVEGDYTTGKMLEAQIFKRFQDATRPITYVAFFKKHPHDKFGILRVAFEGATPKLIVELVQEACGECMDVLQSLNL</sequence>
<dbReference type="Gene3D" id="2.170.120.12">
    <property type="entry name" value="DNA-directed RNA polymerase, insert domain"/>
    <property type="match status" value="1"/>
</dbReference>
<dbReference type="PANTHER" id="PTHR11800">
    <property type="entry name" value="DNA-DIRECTED RNA POLYMERASE"/>
    <property type="match status" value="1"/>
</dbReference>
<evidence type="ECO:0000256" key="1">
    <source>
        <dbReference type="ARBA" id="ARBA00022478"/>
    </source>
</evidence>
<keyword evidence="1" id="KW-0240">DNA-directed RNA polymerase</keyword>
<proteinExistence type="predicted"/>
<dbReference type="Gene3D" id="3.30.70.20">
    <property type="match status" value="1"/>
</dbReference>